<dbReference type="PANTHER" id="PTHR28547">
    <property type="entry name" value="PROTEIN MMS22-LIKE"/>
    <property type="match status" value="1"/>
</dbReference>
<keyword evidence="7" id="KW-0156">Chromatin regulator</keyword>
<evidence type="ECO:0000256" key="9">
    <source>
        <dbReference type="ARBA" id="ARBA00023242"/>
    </source>
</evidence>
<reference evidence="13" key="1">
    <citation type="journal article" date="2014" name="PLoS Negl. Trop. Dis.">
        <title>An updated insight into the Sialotranscriptome of Triatoma infestans: developmental stage and geographic variations.</title>
        <authorList>
            <person name="Schwarz A."/>
            <person name="Medrano-Mercado N."/>
            <person name="Schaub G.A."/>
            <person name="Struchiner C.J."/>
            <person name="Bargues M.D."/>
            <person name="Levy M.Z."/>
            <person name="Ribeiro J.M."/>
        </authorList>
    </citation>
    <scope>NUCLEOTIDE SEQUENCE</scope>
    <source>
        <strain evidence="13">Chile</strain>
        <tissue evidence="13">Salivary glands</tissue>
    </source>
</reference>
<dbReference type="GO" id="GO:0031297">
    <property type="term" value="P:replication fork processing"/>
    <property type="evidence" value="ECO:0007669"/>
    <property type="project" value="InterPro"/>
</dbReference>
<evidence type="ECO:0000256" key="10">
    <source>
        <dbReference type="ARBA" id="ARBA00033326"/>
    </source>
</evidence>
<sequence>INEEFQESNEFKNCILFNCRGEVNVKQIHFPNDSYVKCYEGPQILDITLKPLSSINKCCDIYLFGKRWDCGSLLYKHLDILFKMASQELMQIEEGAKLYNSLGTNAERISNTSINYKKSRRYCVELYLFVQNYIKSLCSSSDFAWMLQHMFPLIIKKMSTLQRQLKRLTDLPDYVYLHGCNSSGNKIAQPSYHLLHVHLDLRWLNITLLFYLSKAKEHLEFNSDSSFIQQYCDLSGFYKSIQQLIFELFDIIIKRYEKIEINSLHKKSPFVCTCIQELWALLQILSDSLNKNNLGKKFWDFLSDYINSMMNGFQNNSAFFDQDNSAVYSNLSCTSRITCSLWAIYSIAKLYKLADYDVISCYPLLEDLLKAIVTEDMTESVMRTCLIFIEKICIDIWEPKVEPIVLLWEYFQKKLNNHFYIPGATPDSLAIVSKNARGLLNQIKSFLQDVNSVRDSFQHFLRILGLHLEKTKDSPKHWRLIKARIFTKLSPANVVTLSQIGEYHFVSLFLTMALTLGYPQVGNKIFELGNLSKNSRGNLNIELIKGQLAFVIIILENDGNAENAIKPIVEYVNSLSAVEHIDTLRLFAEAMQDILHCHDCMTQGQHLLIDAWLLNYLSCCSNTESSKVLTSLLRIIKRHKQLIIFQKPEPQFLLFLNKLWGQLEPYLSTLLASTQSSIPAEASEIAAALAMLYHNFGSQETFKNIFSLFLCREVADVSMIRRFLCHFIEYFGMNNILPSYNKIIIKAWLRCCFFCDCKENPEMRQFTTFILTIPEIKILFDGCEESLSSMEEPLLMFFICLHNKYSSLEDIYKKQAIREKLFSYVEGLENWIKPVLCNPRNTDQIKRLYNTVGNMFRLVAPLLYVKSKPNTLLQQLIDQLLLPFAVHNPDTKIHENIITAIRLHLHLFIQGLIQLNPEEDHYILRILKELITIYVPRCVHSSINSTSVQTTFSLVGEFRNFDYKLKTFILKTICNIFLKRKARRPSNHAIYGLIFIREIMNLHGKYDNVFSCLITCTFERVCDVIMYCDGNTPEHRTAKEIMKLFLNNNSLRINNMIMEDVKTALTVITNENLAWSSRQIFELMTFLSLEAPDVVLNFLPKLLELIKDVELKRGVGYDKTLRMGFEKVENDLNVLTRKII</sequence>
<evidence type="ECO:0000256" key="3">
    <source>
        <dbReference type="ARBA" id="ARBA00006585"/>
    </source>
</evidence>
<evidence type="ECO:0000256" key="2">
    <source>
        <dbReference type="ARBA" id="ARBA00004286"/>
    </source>
</evidence>
<evidence type="ECO:0000313" key="13">
    <source>
        <dbReference type="EMBL" id="JAC13910.1"/>
    </source>
</evidence>
<dbReference type="Pfam" id="PF14910">
    <property type="entry name" value="MMS22L_N"/>
    <property type="match status" value="1"/>
</dbReference>
<evidence type="ECO:0000256" key="6">
    <source>
        <dbReference type="ARBA" id="ARBA00022763"/>
    </source>
</evidence>
<keyword evidence="8" id="KW-0234">DNA repair</keyword>
<evidence type="ECO:0000259" key="11">
    <source>
        <dbReference type="Pfam" id="PF14910"/>
    </source>
</evidence>
<keyword evidence="6" id="KW-0227">DNA damage</keyword>
<evidence type="ECO:0000256" key="5">
    <source>
        <dbReference type="ARBA" id="ARBA00022454"/>
    </source>
</evidence>
<dbReference type="EMBL" id="GBBI01004802">
    <property type="protein sequence ID" value="JAC13910.1"/>
    <property type="molecule type" value="mRNA"/>
</dbReference>
<protein>
    <recommendedName>
        <fullName evidence="4">Protein MMS22-like</fullName>
    </recommendedName>
    <alternativeName>
        <fullName evidence="10">Methyl methanesulfonate-sensitivity protein 22-like</fullName>
    </alternativeName>
</protein>
<evidence type="ECO:0000256" key="1">
    <source>
        <dbReference type="ARBA" id="ARBA00004123"/>
    </source>
</evidence>
<feature type="domain" description="MMS22-like C-terminal" evidence="12">
    <location>
        <begin position="762"/>
        <end position="1130"/>
    </location>
</feature>
<name>A0A023EX05_TRIIF</name>
<keyword evidence="9" id="KW-0539">Nucleus</keyword>
<dbReference type="AlphaFoldDB" id="A0A023EX05"/>
<dbReference type="InterPro" id="IPR042320">
    <property type="entry name" value="MMS22-like"/>
</dbReference>
<dbReference type="InterPro" id="IPR029424">
    <property type="entry name" value="MMS22L_C"/>
</dbReference>
<keyword evidence="5" id="KW-0158">Chromosome</keyword>
<feature type="domain" description="Protein MMS22-like N-terminal" evidence="11">
    <location>
        <begin position="16"/>
        <end position="557"/>
    </location>
</feature>
<dbReference type="InterPro" id="IPR016024">
    <property type="entry name" value="ARM-type_fold"/>
</dbReference>
<feature type="non-terminal residue" evidence="13">
    <location>
        <position position="1"/>
    </location>
</feature>
<accession>A0A023EX05</accession>
<evidence type="ECO:0000259" key="12">
    <source>
        <dbReference type="Pfam" id="PF14911"/>
    </source>
</evidence>
<comment type="similarity">
    <text evidence="3">Belongs to the MMS22 family. MMS22L subfamily.</text>
</comment>
<evidence type="ECO:0000256" key="7">
    <source>
        <dbReference type="ARBA" id="ARBA00022853"/>
    </source>
</evidence>
<proteinExistence type="evidence at transcript level"/>
<organism evidence="13">
    <name type="scientific">Triatoma infestans</name>
    <name type="common">Assassin bug</name>
    <dbReference type="NCBI Taxonomy" id="30076"/>
    <lineage>
        <taxon>Eukaryota</taxon>
        <taxon>Metazoa</taxon>
        <taxon>Ecdysozoa</taxon>
        <taxon>Arthropoda</taxon>
        <taxon>Hexapoda</taxon>
        <taxon>Insecta</taxon>
        <taxon>Pterygota</taxon>
        <taxon>Neoptera</taxon>
        <taxon>Paraneoptera</taxon>
        <taxon>Hemiptera</taxon>
        <taxon>Heteroptera</taxon>
        <taxon>Panheteroptera</taxon>
        <taxon>Cimicomorpha</taxon>
        <taxon>Reduviidae</taxon>
        <taxon>Triatominae</taxon>
        <taxon>Triatoma</taxon>
    </lineage>
</organism>
<dbReference type="InterPro" id="IPR029425">
    <property type="entry name" value="MMS22L_N"/>
</dbReference>
<dbReference type="GO" id="GO:0043596">
    <property type="term" value="C:nuclear replication fork"/>
    <property type="evidence" value="ECO:0007669"/>
    <property type="project" value="TreeGrafter"/>
</dbReference>
<evidence type="ECO:0000256" key="4">
    <source>
        <dbReference type="ARBA" id="ARBA00021061"/>
    </source>
</evidence>
<dbReference type="GO" id="GO:0000724">
    <property type="term" value="P:double-strand break repair via homologous recombination"/>
    <property type="evidence" value="ECO:0007669"/>
    <property type="project" value="InterPro"/>
</dbReference>
<dbReference type="SUPFAM" id="SSF48371">
    <property type="entry name" value="ARM repeat"/>
    <property type="match status" value="1"/>
</dbReference>
<dbReference type="Pfam" id="PF14911">
    <property type="entry name" value="MMS22L_C"/>
    <property type="match status" value="1"/>
</dbReference>
<comment type="subcellular location">
    <subcellularLocation>
        <location evidence="2">Chromosome</location>
    </subcellularLocation>
    <subcellularLocation>
        <location evidence="1">Nucleus</location>
    </subcellularLocation>
</comment>
<evidence type="ECO:0000256" key="8">
    <source>
        <dbReference type="ARBA" id="ARBA00023204"/>
    </source>
</evidence>
<dbReference type="PANTHER" id="PTHR28547:SF1">
    <property type="entry name" value="PROTEIN MMS22-LIKE"/>
    <property type="match status" value="1"/>
</dbReference>
<dbReference type="GO" id="GO:0006325">
    <property type="term" value="P:chromatin organization"/>
    <property type="evidence" value="ECO:0007669"/>
    <property type="project" value="UniProtKB-KW"/>
</dbReference>